<dbReference type="OrthoDB" id="66964at2759"/>
<evidence type="ECO:0000256" key="6">
    <source>
        <dbReference type="ARBA" id="ARBA00041070"/>
    </source>
</evidence>
<keyword evidence="3" id="KW-0408">Iron</keyword>
<protein>
    <recommendedName>
        <fullName evidence="6">Diphthamide biosynthesis protein 3</fullName>
    </recommendedName>
</protein>
<evidence type="ECO:0000256" key="3">
    <source>
        <dbReference type="ARBA" id="ARBA00023004"/>
    </source>
</evidence>
<evidence type="ECO:0000313" key="10">
    <source>
        <dbReference type="Proteomes" id="UP000051952"/>
    </source>
</evidence>
<dbReference type="AlphaFoldDB" id="A0A0S4ILF7"/>
<evidence type="ECO:0000256" key="2">
    <source>
        <dbReference type="ARBA" id="ARBA00022723"/>
    </source>
</evidence>
<dbReference type="Gene3D" id="3.10.660.10">
    <property type="entry name" value="DPH Zinc finger"/>
    <property type="match status" value="1"/>
</dbReference>
<dbReference type="PROSITE" id="PS51074">
    <property type="entry name" value="DPH_MB"/>
    <property type="match status" value="1"/>
</dbReference>
<evidence type="ECO:0000313" key="9">
    <source>
        <dbReference type="EMBL" id="CUE71320.1"/>
    </source>
</evidence>
<dbReference type="Pfam" id="PF05207">
    <property type="entry name" value="Zn_ribbon_CSL"/>
    <property type="match status" value="1"/>
</dbReference>
<dbReference type="InterPro" id="IPR036671">
    <property type="entry name" value="DPH_MB_sf"/>
</dbReference>
<evidence type="ECO:0000256" key="7">
    <source>
        <dbReference type="ARBA" id="ARBA00048125"/>
    </source>
</evidence>
<feature type="domain" description="DPH-type MB" evidence="8">
    <location>
        <begin position="3"/>
        <end position="59"/>
    </location>
</feature>
<dbReference type="OMA" id="IYDPDMF"/>
<evidence type="ECO:0000256" key="1">
    <source>
        <dbReference type="ARBA" id="ARBA00005156"/>
    </source>
</evidence>
<dbReference type="PANTHER" id="PTHR21454">
    <property type="entry name" value="DPH3 HOMOLOG-RELATED"/>
    <property type="match status" value="1"/>
</dbReference>
<dbReference type="GO" id="GO:0046872">
    <property type="term" value="F:metal ion binding"/>
    <property type="evidence" value="ECO:0007669"/>
    <property type="project" value="UniProtKB-KW"/>
</dbReference>
<comment type="catalytic activity">
    <reaction evidence="7">
        <text>2 [3Fe-4S](0)-[protein] + 2 Fe(2+)-[Dph3] + NADH = 2 [4Fe-4S](1+)-[protein] + 2 [Dph3] + NAD(+) + H(+)</text>
        <dbReference type="Rhea" id="RHEA:71239"/>
        <dbReference type="Rhea" id="RHEA-COMP:17997"/>
        <dbReference type="Rhea" id="RHEA-COMP:17998"/>
        <dbReference type="Rhea" id="RHEA-COMP:18001"/>
        <dbReference type="Rhea" id="RHEA-COMP:18002"/>
        <dbReference type="ChEBI" id="CHEBI:15378"/>
        <dbReference type="ChEBI" id="CHEBI:29033"/>
        <dbReference type="ChEBI" id="CHEBI:33723"/>
        <dbReference type="ChEBI" id="CHEBI:47402"/>
        <dbReference type="ChEBI" id="CHEBI:57540"/>
        <dbReference type="ChEBI" id="CHEBI:57945"/>
        <dbReference type="ChEBI" id="CHEBI:83228"/>
    </reaction>
</comment>
<dbReference type="SUPFAM" id="SSF144217">
    <property type="entry name" value="CSL zinc finger"/>
    <property type="match status" value="1"/>
</dbReference>
<keyword evidence="2" id="KW-0479">Metal-binding</keyword>
<dbReference type="GO" id="GO:0017183">
    <property type="term" value="P:protein histidyl modification to diphthamide"/>
    <property type="evidence" value="ECO:0007669"/>
    <property type="project" value="InterPro"/>
</dbReference>
<comment type="catalytic activity">
    <reaction evidence="5">
        <text>[3Fe-4S](1+)-[protein] + Fe(2+)-[Dph3] = [3Fe-4S](0)-[protein] + Fe(3+)-[Dph3]</text>
        <dbReference type="Rhea" id="RHEA:71235"/>
        <dbReference type="Rhea" id="RHEA-COMP:17996"/>
        <dbReference type="Rhea" id="RHEA-COMP:17997"/>
        <dbReference type="Rhea" id="RHEA-COMP:18002"/>
        <dbReference type="Rhea" id="RHEA-COMP:18003"/>
        <dbReference type="ChEBI" id="CHEBI:29033"/>
        <dbReference type="ChEBI" id="CHEBI:29034"/>
        <dbReference type="ChEBI" id="CHEBI:33751"/>
        <dbReference type="ChEBI" id="CHEBI:47402"/>
        <dbReference type="ChEBI" id="CHEBI:83228"/>
    </reaction>
</comment>
<gene>
    <name evidence="9" type="ORF">BSAL_53080</name>
</gene>
<evidence type="ECO:0000259" key="8">
    <source>
        <dbReference type="PROSITE" id="PS51074"/>
    </source>
</evidence>
<reference evidence="10" key="1">
    <citation type="submission" date="2015-09" db="EMBL/GenBank/DDBJ databases">
        <authorList>
            <consortium name="Pathogen Informatics"/>
        </authorList>
    </citation>
    <scope>NUCLEOTIDE SEQUENCE [LARGE SCALE GENOMIC DNA]</scope>
    <source>
        <strain evidence="10">Lake Konstanz</strain>
    </source>
</reference>
<dbReference type="PANTHER" id="PTHR21454:SF31">
    <property type="entry name" value="DIPHTHAMIDE BIOSYNTHESIS PROTEIN 3"/>
    <property type="match status" value="1"/>
</dbReference>
<dbReference type="InterPro" id="IPR044248">
    <property type="entry name" value="DPH3/4-like"/>
</dbReference>
<evidence type="ECO:0000256" key="4">
    <source>
        <dbReference type="ARBA" id="ARBA00024032"/>
    </source>
</evidence>
<dbReference type="InterPro" id="IPR007872">
    <property type="entry name" value="DPH_MB_dom"/>
</dbReference>
<dbReference type="EMBL" id="CYKH01000106">
    <property type="protein sequence ID" value="CUE71320.1"/>
    <property type="molecule type" value="Genomic_DNA"/>
</dbReference>
<proteinExistence type="inferred from homology"/>
<dbReference type="VEuPathDB" id="TriTrypDB:BSAL_53080"/>
<comment type="pathway">
    <text evidence="1">Protein modification; peptidyl-diphthamide biosynthesis.</text>
</comment>
<keyword evidence="10" id="KW-1185">Reference proteome</keyword>
<accession>A0A0S4ILF7</accession>
<name>A0A0S4ILF7_BODSA</name>
<comment type="similarity">
    <text evidence="4">Belongs to the DPH3 family.</text>
</comment>
<organism evidence="9 10">
    <name type="scientific">Bodo saltans</name>
    <name type="common">Flagellated protozoan</name>
    <dbReference type="NCBI Taxonomy" id="75058"/>
    <lineage>
        <taxon>Eukaryota</taxon>
        <taxon>Discoba</taxon>
        <taxon>Euglenozoa</taxon>
        <taxon>Kinetoplastea</taxon>
        <taxon>Metakinetoplastina</taxon>
        <taxon>Eubodonida</taxon>
        <taxon>Bodonidae</taxon>
        <taxon>Bodo</taxon>
    </lineage>
</organism>
<sequence>MYEYEEVELDELTYDAENQRLQYPCPCGDLFEMLLDDLLNGKDIAQCPTCSLTVKVLYTSDARLAFLAKHNIAGTPIEAATEVIAA</sequence>
<evidence type="ECO:0000256" key="5">
    <source>
        <dbReference type="ARBA" id="ARBA00036267"/>
    </source>
</evidence>
<dbReference type="Proteomes" id="UP000051952">
    <property type="component" value="Unassembled WGS sequence"/>
</dbReference>